<feature type="region of interest" description="Disordered" evidence="1">
    <location>
        <begin position="47"/>
        <end position="91"/>
    </location>
</feature>
<evidence type="ECO:0000313" key="3">
    <source>
        <dbReference type="Proteomes" id="UP001141806"/>
    </source>
</evidence>
<evidence type="ECO:0000313" key="2">
    <source>
        <dbReference type="EMBL" id="KAJ4961509.1"/>
    </source>
</evidence>
<dbReference type="AlphaFoldDB" id="A0A9Q0HD99"/>
<organism evidence="2 3">
    <name type="scientific">Protea cynaroides</name>
    <dbReference type="NCBI Taxonomy" id="273540"/>
    <lineage>
        <taxon>Eukaryota</taxon>
        <taxon>Viridiplantae</taxon>
        <taxon>Streptophyta</taxon>
        <taxon>Embryophyta</taxon>
        <taxon>Tracheophyta</taxon>
        <taxon>Spermatophyta</taxon>
        <taxon>Magnoliopsida</taxon>
        <taxon>Proteales</taxon>
        <taxon>Proteaceae</taxon>
        <taxon>Protea</taxon>
    </lineage>
</organism>
<protein>
    <submittedName>
        <fullName evidence="2">Uncharacterized protein</fullName>
    </submittedName>
</protein>
<accession>A0A9Q0HD99</accession>
<name>A0A9Q0HD99_9MAGN</name>
<proteinExistence type="predicted"/>
<comment type="caution">
    <text evidence="2">The sequence shown here is derived from an EMBL/GenBank/DDBJ whole genome shotgun (WGS) entry which is preliminary data.</text>
</comment>
<sequence length="174" mass="18706">MLYRKLRWVLEQVAGGLPDLNALFDPVVSGGITRVVLPQDVRNRQAAECASQKGDRDKKRQPRNYEGVKSTEGRNKDVHVGSSNRHLGLWADAKDDDVSEAREEGNLMDLNVGIPLNLNVDMREGVVEDVGLGALDPSNVADGLNHGNGGSRVGEQDSQGLLAEHTGGDGDSLV</sequence>
<dbReference type="EMBL" id="JAMYWD010000009">
    <property type="protein sequence ID" value="KAJ4961509.1"/>
    <property type="molecule type" value="Genomic_DNA"/>
</dbReference>
<keyword evidence="3" id="KW-1185">Reference proteome</keyword>
<reference evidence="2" key="1">
    <citation type="journal article" date="2023" name="Plant J.">
        <title>The genome of the king protea, Protea cynaroides.</title>
        <authorList>
            <person name="Chang J."/>
            <person name="Duong T.A."/>
            <person name="Schoeman C."/>
            <person name="Ma X."/>
            <person name="Roodt D."/>
            <person name="Barker N."/>
            <person name="Li Z."/>
            <person name="Van de Peer Y."/>
            <person name="Mizrachi E."/>
        </authorList>
    </citation>
    <scope>NUCLEOTIDE SEQUENCE</scope>
    <source>
        <tissue evidence="2">Young leaves</tissue>
    </source>
</reference>
<gene>
    <name evidence="2" type="ORF">NE237_021419</name>
</gene>
<dbReference type="Proteomes" id="UP001141806">
    <property type="component" value="Unassembled WGS sequence"/>
</dbReference>
<feature type="compositionally biased region" description="Basic and acidic residues" evidence="1">
    <location>
        <begin position="69"/>
        <end position="79"/>
    </location>
</feature>
<feature type="region of interest" description="Disordered" evidence="1">
    <location>
        <begin position="141"/>
        <end position="174"/>
    </location>
</feature>
<evidence type="ECO:0000256" key="1">
    <source>
        <dbReference type="SAM" id="MobiDB-lite"/>
    </source>
</evidence>